<dbReference type="GO" id="GO:0004190">
    <property type="term" value="F:aspartic-type endopeptidase activity"/>
    <property type="evidence" value="ECO:0007669"/>
    <property type="project" value="InterPro"/>
</dbReference>
<proteinExistence type="inferred from homology"/>
<dbReference type="GO" id="GO:0005576">
    <property type="term" value="C:extracellular region"/>
    <property type="evidence" value="ECO:0007669"/>
    <property type="project" value="TreeGrafter"/>
</dbReference>
<name>A0AAD7QEV2_QUISA</name>
<dbReference type="InterPro" id="IPR021109">
    <property type="entry name" value="Peptidase_aspartic_dom_sf"/>
</dbReference>
<gene>
    <name evidence="5" type="ORF">O6P43_002949</name>
</gene>
<evidence type="ECO:0000256" key="2">
    <source>
        <dbReference type="ARBA" id="ARBA00022670"/>
    </source>
</evidence>
<dbReference type="SUPFAM" id="SSF50630">
    <property type="entry name" value="Acid proteases"/>
    <property type="match status" value="1"/>
</dbReference>
<evidence type="ECO:0000256" key="3">
    <source>
        <dbReference type="ARBA" id="ARBA00022801"/>
    </source>
</evidence>
<dbReference type="GO" id="GO:0006508">
    <property type="term" value="P:proteolysis"/>
    <property type="evidence" value="ECO:0007669"/>
    <property type="project" value="UniProtKB-KW"/>
</dbReference>
<accession>A0AAD7QEV2</accession>
<comment type="similarity">
    <text evidence="1">Belongs to the peptidase A1 family.</text>
</comment>
<evidence type="ECO:0000259" key="4">
    <source>
        <dbReference type="PROSITE" id="PS51767"/>
    </source>
</evidence>
<dbReference type="KEGG" id="qsa:O6P43_002949"/>
<dbReference type="AlphaFoldDB" id="A0AAD7QEV2"/>
<dbReference type="PANTHER" id="PTHR47967:SF14">
    <property type="entry name" value="EUKARYOTIC ASPARTYL PROTEASE FAMILY PROTEIN"/>
    <property type="match status" value="1"/>
</dbReference>
<evidence type="ECO:0000313" key="6">
    <source>
        <dbReference type="Proteomes" id="UP001163823"/>
    </source>
</evidence>
<evidence type="ECO:0000256" key="1">
    <source>
        <dbReference type="ARBA" id="ARBA00007447"/>
    </source>
</evidence>
<dbReference type="Proteomes" id="UP001163823">
    <property type="component" value="Chromosome 2"/>
</dbReference>
<keyword evidence="2 5" id="KW-0645">Protease</keyword>
<comment type="caution">
    <text evidence="5">The sequence shown here is derived from an EMBL/GenBank/DDBJ whole genome shotgun (WGS) entry which is preliminary data.</text>
</comment>
<dbReference type="PRINTS" id="PR00792">
    <property type="entry name" value="PEPSIN"/>
</dbReference>
<dbReference type="InterPro" id="IPR032861">
    <property type="entry name" value="TAXi_N"/>
</dbReference>
<dbReference type="Pfam" id="PF14543">
    <property type="entry name" value="TAXi_N"/>
    <property type="match status" value="1"/>
</dbReference>
<dbReference type="EMBL" id="JARAOO010000002">
    <property type="protein sequence ID" value="KAJ7979561.1"/>
    <property type="molecule type" value="Genomic_DNA"/>
</dbReference>
<keyword evidence="6" id="KW-1185">Reference proteome</keyword>
<sequence length="326" mass="35238">MNSSPVDCNERNRISSVSRFATLGSYVQPSLVLNSVNPLLFVKFSIGNPPIPQHVVMDTGSTFLWVEDSQCNHCLNVNGSRYNHMKSTTYNKLSCQDPYCNDVSGQVVYNNSSGPCSYSVRSSSTGIVAKEQLTFTTSDDGTAIVPDVVFGASSLVAKLGSKFSYCIGSITDPNYEYNSLSLGDGASIQGDPTPMEIVEGAYFLSLEGIMIGTTKLAIDSSVFKRTTKFPTGVAIDTGTALTCLTTNAYVAFKDEVTKLLDPLLTQIDDGTSRLCYKGIIDRDLIGFLVVTFQFAGGADLVLDIESMFLQNSDVFCMQVVNNPTHP</sequence>
<protein>
    <submittedName>
        <fullName evidence="5">Aspartic protease</fullName>
    </submittedName>
</protein>
<dbReference type="InterPro" id="IPR032799">
    <property type="entry name" value="TAXi_C"/>
</dbReference>
<dbReference type="Pfam" id="PF14541">
    <property type="entry name" value="TAXi_C"/>
    <property type="match status" value="1"/>
</dbReference>
<evidence type="ECO:0000313" key="5">
    <source>
        <dbReference type="EMBL" id="KAJ7979561.1"/>
    </source>
</evidence>
<dbReference type="PANTHER" id="PTHR47967">
    <property type="entry name" value="OS07G0603500 PROTEIN-RELATED"/>
    <property type="match status" value="1"/>
</dbReference>
<dbReference type="InterPro" id="IPR051708">
    <property type="entry name" value="Plant_Aspart_Prot_A1"/>
</dbReference>
<reference evidence="5" key="1">
    <citation type="journal article" date="2023" name="Science">
        <title>Elucidation of the pathway for biosynthesis of saponin adjuvants from the soapbark tree.</title>
        <authorList>
            <person name="Reed J."/>
            <person name="Orme A."/>
            <person name="El-Demerdash A."/>
            <person name="Owen C."/>
            <person name="Martin L.B.B."/>
            <person name="Misra R.C."/>
            <person name="Kikuchi S."/>
            <person name="Rejzek M."/>
            <person name="Martin A.C."/>
            <person name="Harkess A."/>
            <person name="Leebens-Mack J."/>
            <person name="Louveau T."/>
            <person name="Stephenson M.J."/>
            <person name="Osbourn A."/>
        </authorList>
    </citation>
    <scope>NUCLEOTIDE SEQUENCE</scope>
    <source>
        <strain evidence="5">S10</strain>
    </source>
</reference>
<dbReference type="InterPro" id="IPR033121">
    <property type="entry name" value="PEPTIDASE_A1"/>
</dbReference>
<feature type="domain" description="Peptidase A1" evidence="4">
    <location>
        <begin position="40"/>
        <end position="326"/>
    </location>
</feature>
<keyword evidence="3" id="KW-0378">Hydrolase</keyword>
<dbReference type="InterPro" id="IPR001461">
    <property type="entry name" value="Aspartic_peptidase_A1"/>
</dbReference>
<dbReference type="Gene3D" id="2.40.70.10">
    <property type="entry name" value="Acid Proteases"/>
    <property type="match status" value="2"/>
</dbReference>
<dbReference type="PROSITE" id="PS51767">
    <property type="entry name" value="PEPTIDASE_A1"/>
    <property type="match status" value="1"/>
</dbReference>
<organism evidence="5 6">
    <name type="scientific">Quillaja saponaria</name>
    <name type="common">Soap bark tree</name>
    <dbReference type="NCBI Taxonomy" id="32244"/>
    <lineage>
        <taxon>Eukaryota</taxon>
        <taxon>Viridiplantae</taxon>
        <taxon>Streptophyta</taxon>
        <taxon>Embryophyta</taxon>
        <taxon>Tracheophyta</taxon>
        <taxon>Spermatophyta</taxon>
        <taxon>Magnoliopsida</taxon>
        <taxon>eudicotyledons</taxon>
        <taxon>Gunneridae</taxon>
        <taxon>Pentapetalae</taxon>
        <taxon>rosids</taxon>
        <taxon>fabids</taxon>
        <taxon>Fabales</taxon>
        <taxon>Quillajaceae</taxon>
        <taxon>Quillaja</taxon>
    </lineage>
</organism>